<keyword evidence="2" id="KW-1185">Reference proteome</keyword>
<organism evidence="1 2">
    <name type="scientific">Trichocoleus desertorum GB2-A4</name>
    <dbReference type="NCBI Taxonomy" id="2933944"/>
    <lineage>
        <taxon>Bacteria</taxon>
        <taxon>Bacillati</taxon>
        <taxon>Cyanobacteriota</taxon>
        <taxon>Cyanophyceae</taxon>
        <taxon>Leptolyngbyales</taxon>
        <taxon>Trichocoleusaceae</taxon>
        <taxon>Trichocoleus</taxon>
    </lineage>
</organism>
<comment type="caution">
    <text evidence="1">The sequence shown here is derived from an EMBL/GenBank/DDBJ whole genome shotgun (WGS) entry which is preliminary data.</text>
</comment>
<gene>
    <name evidence="1" type="ORF">NC998_26125</name>
</gene>
<reference evidence="1 2" key="1">
    <citation type="submission" date="2022-04" db="EMBL/GenBank/DDBJ databases">
        <title>Positive selection, recombination, and allopatry shape intraspecific diversity of widespread and dominant cyanobacteria.</title>
        <authorList>
            <person name="Wei J."/>
            <person name="Shu W."/>
            <person name="Hu C."/>
        </authorList>
    </citation>
    <scope>NUCLEOTIDE SEQUENCE [LARGE SCALE GENOMIC DNA]</scope>
    <source>
        <strain evidence="1 2">GB2-A4</strain>
    </source>
</reference>
<protein>
    <submittedName>
        <fullName evidence="1">Uncharacterized protein</fullName>
    </submittedName>
</protein>
<dbReference type="EMBL" id="JAMPKM010000034">
    <property type="protein sequence ID" value="MEP0820571.1"/>
    <property type="molecule type" value="Genomic_DNA"/>
</dbReference>
<sequence>MTHPASNITRRSSHVTCHAGPERPSAFYARYRLPLPHPLRSQNLVLADNDTEFPLGLNWTHSLDEPRGMKRRDQNTAIPPLDFSVFEEVLYVSYKHCRKRTMACFL</sequence>
<evidence type="ECO:0000313" key="2">
    <source>
        <dbReference type="Proteomes" id="UP001464891"/>
    </source>
</evidence>
<dbReference type="RefSeq" id="WP_206755521.1">
    <property type="nucleotide sequence ID" value="NZ_JAMPKM010000034.1"/>
</dbReference>
<evidence type="ECO:0000313" key="1">
    <source>
        <dbReference type="EMBL" id="MEP0820571.1"/>
    </source>
</evidence>
<dbReference type="Proteomes" id="UP001464891">
    <property type="component" value="Unassembled WGS sequence"/>
</dbReference>
<accession>A0ABV0JFN2</accession>
<name>A0ABV0JFN2_9CYAN</name>
<proteinExistence type="predicted"/>